<dbReference type="EC" id="2.5.1.145" evidence="7"/>
<protein>
    <recommendedName>
        <fullName evidence="7">Phosphatidylglycerol--prolipoprotein diacylglyceryl transferase</fullName>
        <ecNumber evidence="7">2.5.1.145</ecNumber>
    </recommendedName>
</protein>
<evidence type="ECO:0000313" key="9">
    <source>
        <dbReference type="Proteomes" id="UP000317318"/>
    </source>
</evidence>
<keyword evidence="8" id="KW-0328">Glycosyltransferase</keyword>
<dbReference type="PANTHER" id="PTHR30589">
    <property type="entry name" value="PROLIPOPROTEIN DIACYLGLYCERYL TRANSFERASE"/>
    <property type="match status" value="1"/>
</dbReference>
<dbReference type="HAMAP" id="MF_01147">
    <property type="entry name" value="Lgt"/>
    <property type="match status" value="1"/>
</dbReference>
<comment type="catalytic activity">
    <reaction evidence="7">
        <text>L-cysteinyl-[prolipoprotein] + a 1,2-diacyl-sn-glycero-3-phospho-(1'-sn-glycerol) = an S-1,2-diacyl-sn-glyceryl-L-cysteinyl-[prolipoprotein] + sn-glycerol 1-phosphate + H(+)</text>
        <dbReference type="Rhea" id="RHEA:56712"/>
        <dbReference type="Rhea" id="RHEA-COMP:14679"/>
        <dbReference type="Rhea" id="RHEA-COMP:14680"/>
        <dbReference type="ChEBI" id="CHEBI:15378"/>
        <dbReference type="ChEBI" id="CHEBI:29950"/>
        <dbReference type="ChEBI" id="CHEBI:57685"/>
        <dbReference type="ChEBI" id="CHEBI:64716"/>
        <dbReference type="ChEBI" id="CHEBI:140658"/>
        <dbReference type="EC" id="2.5.1.145"/>
    </reaction>
</comment>
<feature type="transmembrane region" description="Helical" evidence="7">
    <location>
        <begin position="200"/>
        <end position="219"/>
    </location>
</feature>
<keyword evidence="8" id="KW-0449">Lipoprotein</keyword>
<evidence type="ECO:0000256" key="5">
    <source>
        <dbReference type="ARBA" id="ARBA00022989"/>
    </source>
</evidence>
<dbReference type="GO" id="GO:0005886">
    <property type="term" value="C:plasma membrane"/>
    <property type="evidence" value="ECO:0007669"/>
    <property type="project" value="UniProtKB-SubCell"/>
</dbReference>
<evidence type="ECO:0000313" key="8">
    <source>
        <dbReference type="EMBL" id="QDT38441.1"/>
    </source>
</evidence>
<feature type="transmembrane region" description="Helical" evidence="7">
    <location>
        <begin position="55"/>
        <end position="74"/>
    </location>
</feature>
<name>A0A517R3I5_9PLAN</name>
<proteinExistence type="inferred from homology"/>
<sequence length="361" mass="38669">MRQVLLRIHADSFFSFEPIDGVAAVGLIVVLAAWCVYGAFLLWQVRREAALKNGTVDWVFPAAMWGGIALAILALPAVVTSTAIGSNLSGGIPIYGYGLMVFLGFVTGTVLAARRARSVGIDPELIWDLVIVVFAAGIGGARLFFLIQYWPTVMADKTSIGEMVFAAINLSDGGLVLYGGVLMVLVAGTIFAFKRKVEPLLLADIVFPSFFIGLAFGRMGCLLNGCCFGDRCELPWGIQFPEGSVPYGILLMRGFIDPAAEATFALHPTQIYSSLNAAILAAVSISLFRLRPPAGSVSAFALMSYPMTRFLLELVRGDEMGQLGTGFTISQFVSFGVVLTGVALSVYLFVRTRSRPIAPAI</sequence>
<comment type="similarity">
    <text evidence="1 7">Belongs to the Lgt family.</text>
</comment>
<evidence type="ECO:0000256" key="3">
    <source>
        <dbReference type="ARBA" id="ARBA00022679"/>
    </source>
</evidence>
<dbReference type="InterPro" id="IPR001640">
    <property type="entry name" value="Lgt"/>
</dbReference>
<feature type="transmembrane region" description="Helical" evidence="7">
    <location>
        <begin position="175"/>
        <end position="193"/>
    </location>
</feature>
<accession>A0A517R3I5</accession>
<dbReference type="AlphaFoldDB" id="A0A517R3I5"/>
<dbReference type="EMBL" id="CP036268">
    <property type="protein sequence ID" value="QDT38441.1"/>
    <property type="molecule type" value="Genomic_DNA"/>
</dbReference>
<evidence type="ECO:0000256" key="1">
    <source>
        <dbReference type="ARBA" id="ARBA00007150"/>
    </source>
</evidence>
<dbReference type="OrthoDB" id="871140at2"/>
<feature type="transmembrane region" description="Helical" evidence="7">
    <location>
        <begin position="271"/>
        <end position="288"/>
    </location>
</feature>
<keyword evidence="6 7" id="KW-0472">Membrane</keyword>
<dbReference type="GO" id="GO:0042158">
    <property type="term" value="P:lipoprotein biosynthetic process"/>
    <property type="evidence" value="ECO:0007669"/>
    <property type="project" value="UniProtKB-UniRule"/>
</dbReference>
<organism evidence="8 9">
    <name type="scientific">Stratiformator vulcanicus</name>
    <dbReference type="NCBI Taxonomy" id="2527980"/>
    <lineage>
        <taxon>Bacteria</taxon>
        <taxon>Pseudomonadati</taxon>
        <taxon>Planctomycetota</taxon>
        <taxon>Planctomycetia</taxon>
        <taxon>Planctomycetales</taxon>
        <taxon>Planctomycetaceae</taxon>
        <taxon>Stratiformator</taxon>
    </lineage>
</organism>
<feature type="transmembrane region" description="Helical" evidence="7">
    <location>
        <begin position="332"/>
        <end position="350"/>
    </location>
</feature>
<feature type="transmembrane region" description="Helical" evidence="7">
    <location>
        <begin position="295"/>
        <end position="312"/>
    </location>
</feature>
<evidence type="ECO:0000256" key="2">
    <source>
        <dbReference type="ARBA" id="ARBA00022475"/>
    </source>
</evidence>
<keyword evidence="4 7" id="KW-0812">Transmembrane</keyword>
<comment type="subcellular location">
    <subcellularLocation>
        <location evidence="7">Cell membrane</location>
        <topology evidence="7">Multi-pass membrane protein</topology>
    </subcellularLocation>
</comment>
<evidence type="ECO:0000256" key="4">
    <source>
        <dbReference type="ARBA" id="ARBA00022692"/>
    </source>
</evidence>
<keyword evidence="5 7" id="KW-1133">Transmembrane helix</keyword>
<dbReference type="GO" id="GO:0008961">
    <property type="term" value="F:phosphatidylglycerol-prolipoprotein diacylglyceryl transferase activity"/>
    <property type="evidence" value="ECO:0007669"/>
    <property type="project" value="UniProtKB-UniRule"/>
</dbReference>
<keyword evidence="2 7" id="KW-1003">Cell membrane</keyword>
<comment type="function">
    <text evidence="7">Catalyzes the transfer of the diacylglyceryl group from phosphatidylglycerol to the sulfhydryl group of the N-terminal cysteine of a prolipoprotein, the first step in the formation of mature lipoproteins.</text>
</comment>
<keyword evidence="9" id="KW-1185">Reference proteome</keyword>
<reference evidence="8 9" key="1">
    <citation type="submission" date="2019-02" db="EMBL/GenBank/DDBJ databases">
        <title>Deep-cultivation of Planctomycetes and their phenomic and genomic characterization uncovers novel biology.</title>
        <authorList>
            <person name="Wiegand S."/>
            <person name="Jogler M."/>
            <person name="Boedeker C."/>
            <person name="Pinto D."/>
            <person name="Vollmers J."/>
            <person name="Rivas-Marin E."/>
            <person name="Kohn T."/>
            <person name="Peeters S.H."/>
            <person name="Heuer A."/>
            <person name="Rast P."/>
            <person name="Oberbeckmann S."/>
            <person name="Bunk B."/>
            <person name="Jeske O."/>
            <person name="Meyerdierks A."/>
            <person name="Storesund J.E."/>
            <person name="Kallscheuer N."/>
            <person name="Luecker S."/>
            <person name="Lage O.M."/>
            <person name="Pohl T."/>
            <person name="Merkel B.J."/>
            <person name="Hornburger P."/>
            <person name="Mueller R.-W."/>
            <person name="Bruemmer F."/>
            <person name="Labrenz M."/>
            <person name="Spormann A.M."/>
            <person name="Op den Camp H."/>
            <person name="Overmann J."/>
            <person name="Amann R."/>
            <person name="Jetten M.S.M."/>
            <person name="Mascher T."/>
            <person name="Medema M.H."/>
            <person name="Devos D.P."/>
            <person name="Kaster A.-K."/>
            <person name="Ovreas L."/>
            <person name="Rohde M."/>
            <person name="Galperin M.Y."/>
            <person name="Jogler C."/>
        </authorList>
    </citation>
    <scope>NUCLEOTIDE SEQUENCE [LARGE SCALE GENOMIC DNA]</scope>
    <source>
        <strain evidence="8 9">Pan189</strain>
    </source>
</reference>
<evidence type="ECO:0000256" key="6">
    <source>
        <dbReference type="ARBA" id="ARBA00023136"/>
    </source>
</evidence>
<feature type="binding site" evidence="7">
    <location>
        <position position="218"/>
    </location>
    <ligand>
        <name>a 1,2-diacyl-sn-glycero-3-phospho-(1'-sn-glycerol)</name>
        <dbReference type="ChEBI" id="CHEBI:64716"/>
    </ligand>
</feature>
<feature type="transmembrane region" description="Helical" evidence="7">
    <location>
        <begin position="22"/>
        <end position="43"/>
    </location>
</feature>
<evidence type="ECO:0000256" key="7">
    <source>
        <dbReference type="HAMAP-Rule" id="MF_01147"/>
    </source>
</evidence>
<feature type="transmembrane region" description="Helical" evidence="7">
    <location>
        <begin position="94"/>
        <end position="113"/>
    </location>
</feature>
<dbReference type="KEGG" id="svp:Pan189_28350"/>
<gene>
    <name evidence="8" type="primary">lgt_1</name>
    <name evidence="7" type="synonym">lgt</name>
    <name evidence="8" type="ORF">Pan189_28350</name>
</gene>
<dbReference type="UniPathway" id="UPA00664"/>
<comment type="pathway">
    <text evidence="7">Protein modification; lipoprotein biosynthesis (diacylglyceryl transfer).</text>
</comment>
<dbReference type="RefSeq" id="WP_145364547.1">
    <property type="nucleotide sequence ID" value="NZ_CP036268.1"/>
</dbReference>
<keyword evidence="3 7" id="KW-0808">Transferase</keyword>
<dbReference type="Proteomes" id="UP000317318">
    <property type="component" value="Chromosome"/>
</dbReference>
<dbReference type="PANTHER" id="PTHR30589:SF0">
    <property type="entry name" value="PHOSPHATIDYLGLYCEROL--PROLIPOPROTEIN DIACYLGLYCERYL TRANSFERASE"/>
    <property type="match status" value="1"/>
</dbReference>
<dbReference type="Pfam" id="PF01790">
    <property type="entry name" value="LGT"/>
    <property type="match status" value="1"/>
</dbReference>
<feature type="transmembrane region" description="Helical" evidence="7">
    <location>
        <begin position="125"/>
        <end position="150"/>
    </location>
</feature>